<keyword evidence="10 13" id="KW-0675">Receptor</keyword>
<dbReference type="GO" id="GO:0005886">
    <property type="term" value="C:plasma membrane"/>
    <property type="evidence" value="ECO:0007669"/>
    <property type="project" value="UniProtKB-SubCell"/>
</dbReference>
<sequence length="317" mass="36164">MASRDLAIATIYLSQTTVGILGNFSLPFHDLCHYYTEGRLRPTGSLLKHLIIANSLLMLSKGVPQTSAALGLKYFYHDLGLRLLLYIHRMGREVCISNICLLSIFQNIMISPMNSCWKDFKVKAPEYVSFSISLCWIMHIMVNFIMPMYVLYISGKQSSRKVTKKKDFGVCSTSSYETTAGLIFIALVVFPEASFCVLTIWASGSMVFFLHRHRQRVQHIHRPNNVSPRFSAESRTTQSTLALVTTFVSFSFLFSIFQVGAVFIYNPNWWLVKTSDLSSMCFPVARPFMLRSRDSTVTRVCFVRTRNTKPPILTRKI</sequence>
<feature type="transmembrane region" description="Helical" evidence="13">
    <location>
        <begin position="127"/>
        <end position="152"/>
    </location>
</feature>
<keyword evidence="5 13" id="KW-0589">Pheromone response</keyword>
<comment type="subcellular location">
    <subcellularLocation>
        <location evidence="2 13">Cell membrane</location>
        <topology evidence="2 13">Multi-pass membrane protein</topology>
    </subcellularLocation>
</comment>
<evidence type="ECO:0000313" key="15">
    <source>
        <dbReference type="RefSeq" id="XP_004781967.1"/>
    </source>
</evidence>
<protein>
    <recommendedName>
        <fullName evidence="13">Vomeronasal type-1 receptor</fullName>
    </recommendedName>
</protein>
<gene>
    <name evidence="15" type="primary">LOC101681362</name>
</gene>
<keyword evidence="14" id="KW-1185">Reference proteome</keyword>
<dbReference type="Gene3D" id="1.20.1070.10">
    <property type="entry name" value="Rhodopsin 7-helix transmembrane proteins"/>
    <property type="match status" value="1"/>
</dbReference>
<evidence type="ECO:0000256" key="11">
    <source>
        <dbReference type="ARBA" id="ARBA00023180"/>
    </source>
</evidence>
<keyword evidence="12 13" id="KW-0807">Transducer</keyword>
<evidence type="ECO:0000256" key="10">
    <source>
        <dbReference type="ARBA" id="ARBA00023170"/>
    </source>
</evidence>
<dbReference type="SUPFAM" id="SSF81321">
    <property type="entry name" value="Family A G protein-coupled receptor-like"/>
    <property type="match status" value="1"/>
</dbReference>
<dbReference type="GO" id="GO:0019236">
    <property type="term" value="P:response to pheromone"/>
    <property type="evidence" value="ECO:0007669"/>
    <property type="project" value="UniProtKB-KW"/>
</dbReference>
<dbReference type="GeneID" id="101681362"/>
<keyword evidence="7 13" id="KW-1133">Transmembrane helix</keyword>
<dbReference type="KEGG" id="mpuf:101681362"/>
<dbReference type="GO" id="GO:0016503">
    <property type="term" value="F:pheromone receptor activity"/>
    <property type="evidence" value="ECO:0007669"/>
    <property type="project" value="InterPro"/>
</dbReference>
<comment type="caution">
    <text evidence="13">Lacks conserved residue(s) required for the propagation of feature annotation.</text>
</comment>
<organism evidence="14 15">
    <name type="scientific">Mustela putorius furo</name>
    <name type="common">European domestic ferret</name>
    <name type="synonym">Mustela furo</name>
    <dbReference type="NCBI Taxonomy" id="9669"/>
    <lineage>
        <taxon>Eukaryota</taxon>
        <taxon>Metazoa</taxon>
        <taxon>Chordata</taxon>
        <taxon>Craniata</taxon>
        <taxon>Vertebrata</taxon>
        <taxon>Euteleostomi</taxon>
        <taxon>Mammalia</taxon>
        <taxon>Eutheria</taxon>
        <taxon>Laurasiatheria</taxon>
        <taxon>Carnivora</taxon>
        <taxon>Caniformia</taxon>
        <taxon>Musteloidea</taxon>
        <taxon>Mustelidae</taxon>
        <taxon>Mustelinae</taxon>
        <taxon>Mustela</taxon>
    </lineage>
</organism>
<feature type="transmembrane region" description="Helical" evidence="13">
    <location>
        <begin position="241"/>
        <end position="265"/>
    </location>
</feature>
<name>A0A8U0NGD2_MUSPF</name>
<evidence type="ECO:0000256" key="5">
    <source>
        <dbReference type="ARBA" id="ARBA00022507"/>
    </source>
</evidence>
<dbReference type="Pfam" id="PF03402">
    <property type="entry name" value="V1R"/>
    <property type="match status" value="1"/>
</dbReference>
<comment type="similarity">
    <text evidence="3 13">Belongs to the G-protein coupled receptor 1 family.</text>
</comment>
<dbReference type="PANTHER" id="PTHR24062">
    <property type="entry name" value="VOMERONASAL TYPE-1 RECEPTOR"/>
    <property type="match status" value="1"/>
</dbReference>
<dbReference type="RefSeq" id="XP_004781967.1">
    <property type="nucleotide sequence ID" value="XM_004781910.1"/>
</dbReference>
<keyword evidence="9 13" id="KW-0472">Membrane</keyword>
<evidence type="ECO:0000256" key="1">
    <source>
        <dbReference type="ARBA" id="ARBA00003878"/>
    </source>
</evidence>
<dbReference type="FunFam" id="1.20.1070.10:FF:000033">
    <property type="entry name" value="Vomeronasal type-1 receptor"/>
    <property type="match status" value="1"/>
</dbReference>
<dbReference type="OrthoDB" id="9606139at2759"/>
<keyword evidence="4 13" id="KW-1003">Cell membrane</keyword>
<evidence type="ECO:0000256" key="8">
    <source>
        <dbReference type="ARBA" id="ARBA00023040"/>
    </source>
</evidence>
<evidence type="ECO:0000256" key="6">
    <source>
        <dbReference type="ARBA" id="ARBA00022692"/>
    </source>
</evidence>
<evidence type="ECO:0000256" key="2">
    <source>
        <dbReference type="ARBA" id="ARBA00004651"/>
    </source>
</evidence>
<evidence type="ECO:0000256" key="3">
    <source>
        <dbReference type="ARBA" id="ARBA00010663"/>
    </source>
</evidence>
<evidence type="ECO:0000313" key="14">
    <source>
        <dbReference type="Proteomes" id="UP000000715"/>
    </source>
</evidence>
<reference evidence="15" key="1">
    <citation type="submission" date="2025-08" db="UniProtKB">
        <authorList>
            <consortium name="RefSeq"/>
        </authorList>
    </citation>
    <scope>IDENTIFICATION</scope>
    <source>
        <tissue evidence="15">Brain</tissue>
    </source>
</reference>
<evidence type="ECO:0000256" key="12">
    <source>
        <dbReference type="ARBA" id="ARBA00023224"/>
    </source>
</evidence>
<keyword evidence="11" id="KW-0325">Glycoprotein</keyword>
<evidence type="ECO:0000256" key="4">
    <source>
        <dbReference type="ARBA" id="ARBA00022475"/>
    </source>
</evidence>
<accession>A0A8U0NGD2</accession>
<proteinExistence type="inferred from homology"/>
<keyword evidence="6 13" id="KW-0812">Transmembrane</keyword>
<evidence type="ECO:0000256" key="13">
    <source>
        <dbReference type="RuleBase" id="RU364061"/>
    </source>
</evidence>
<evidence type="ECO:0000256" key="9">
    <source>
        <dbReference type="ARBA" id="ARBA00023136"/>
    </source>
</evidence>
<evidence type="ECO:0000256" key="7">
    <source>
        <dbReference type="ARBA" id="ARBA00022989"/>
    </source>
</evidence>
<dbReference type="AlphaFoldDB" id="A0A8U0NGD2"/>
<keyword evidence="8 13" id="KW-0297">G-protein coupled receptor</keyword>
<feature type="transmembrane region" description="Helical" evidence="13">
    <location>
        <begin position="182"/>
        <end position="210"/>
    </location>
</feature>
<dbReference type="Proteomes" id="UP000000715">
    <property type="component" value="Unplaced"/>
</dbReference>
<dbReference type="InterPro" id="IPR004072">
    <property type="entry name" value="Vmron_rcpt_1"/>
</dbReference>
<comment type="function">
    <text evidence="1">Putative pheromone receptor.</text>
</comment>